<name>A0ACC5RD49_9HYPH</name>
<evidence type="ECO:0000313" key="2">
    <source>
        <dbReference type="Proteomes" id="UP000616151"/>
    </source>
</evidence>
<accession>A0ACC5RD49</accession>
<proteinExistence type="predicted"/>
<keyword evidence="2" id="KW-1185">Reference proteome</keyword>
<sequence>MTSTTSNDDLLHRIQERYGNLRKSERVVADYLREHSGSRLNASITELGQLLGVSEATISRVSRALGYQGYPDLKLSLAEGSRHRNAFANVPVEIDENDSLVTTSGNLASLLAASLQGTQRMLDGARLERAVEALCAARKILFVGVGGAASICDEAAHLFIKAGLDAMAYRDGYTQTIGAANMTPSDVMVGVSHTGTTETVAVALEIARENGATTIAITSDAASPVAKAAHVTLTTWNSSTPSIPLYGDFLEGRISQLFLIDLLYLGLLFRLGAKTSKQLKATGLALEKHYRQRGSER</sequence>
<gene>
    <name evidence="1" type="ORF">JHL16_29455</name>
</gene>
<dbReference type="EMBL" id="JAENHL010000008">
    <property type="protein sequence ID" value="MBK1870529.1"/>
    <property type="molecule type" value="Genomic_DNA"/>
</dbReference>
<dbReference type="Proteomes" id="UP000616151">
    <property type="component" value="Unassembled WGS sequence"/>
</dbReference>
<protein>
    <submittedName>
        <fullName evidence="1">MurR/RpiR family transcriptional regulator</fullName>
    </submittedName>
</protein>
<evidence type="ECO:0000313" key="1">
    <source>
        <dbReference type="EMBL" id="MBK1870529.1"/>
    </source>
</evidence>
<reference evidence="1" key="1">
    <citation type="submission" date="2021-01" db="EMBL/GenBank/DDBJ databases">
        <authorList>
            <person name="Sun Q."/>
        </authorList>
    </citation>
    <scope>NUCLEOTIDE SEQUENCE</scope>
    <source>
        <strain evidence="1">YIM B02566</strain>
    </source>
</reference>
<comment type="caution">
    <text evidence="1">The sequence shown here is derived from an EMBL/GenBank/DDBJ whole genome shotgun (WGS) entry which is preliminary data.</text>
</comment>
<organism evidence="1 2">
    <name type="scientific">Taklimakanibacter albus</name>
    <dbReference type="NCBI Taxonomy" id="2800327"/>
    <lineage>
        <taxon>Bacteria</taxon>
        <taxon>Pseudomonadati</taxon>
        <taxon>Pseudomonadota</taxon>
        <taxon>Alphaproteobacteria</taxon>
        <taxon>Hyphomicrobiales</taxon>
        <taxon>Aestuariivirgaceae</taxon>
        <taxon>Taklimakanibacter</taxon>
    </lineage>
</organism>